<dbReference type="EMBL" id="JAAFZH010000004">
    <property type="protein sequence ID" value="NDU95724.1"/>
    <property type="molecule type" value="Genomic_DNA"/>
</dbReference>
<dbReference type="InterPro" id="IPR057889">
    <property type="entry name" value="crAss_MUZ_N"/>
</dbReference>
<dbReference type="RefSeq" id="WP_163948302.1">
    <property type="nucleotide sequence ID" value="NZ_JAAFZH010000004.1"/>
</dbReference>
<sequence>MTTPQAHSIQAVPGMNRDVSPGALPEGASPYLLNAALSGTPTAPLITNEPSTLLAHHLPAGFGVAGYVAVPAQERLLLFLAPKATPLVSGNQQPLSGFDTTPGKLVELTGVRLERGIDNLGSVAPCVECPPSTQVHPLESVSVGPGARLTVLVEHFRFNFNLHHPIDAQVRLDDCRLRLYWVDGYNPDRYLYFTYSQPLNPLSNLVLDPYFQFPGLAELDLNRIRMQPLLGRLRLQPTAVVSGGNLPAGTYRFLAAYADAQGNALSDYQGMTYPVSLSTRQTTEETDYDTGQAIRLTVTADTASFPFYNLVMLQNVDGALQSRLVGTFPIDQGQLLITGNETMTTLPLAELLSRRAYYESSKGLTESGNKLFTWGLTEYSKPNLQRVVNSIRLGWATTSLPEGSYRNGVTASRMTGYPRDEVIAVGLVFEYDTGEESCVLHLPGRIASTDELKPAPDNADRLSQQTDCNPAVPAYWQVYNTARTLTQPHQPYDPCKDTIWETGEMGYWESVLRYPNDPLIWGELAGKPIRHHRLPDCSISPFHDGTGDLQFGAQNMLYVLGLQVDHGSVINALADGVRRGFLSEADRLRIKGYRLVRADMTGQASVLAKGLLYDVNKYQKDDQTVYYPNYPYNDLRTDPFLSSNTSTYDNPDYGGGRTKPRDCNGRAGVQCEYRLKFDTSGRYTFHSPEHHFLGKQRGLSGDKLVLETLETGQSEGYFEEARGQAHYRFLSTFASIMAAAAGIALFFAKDDDSRKVDSESIPPVAASNTASTRMTFGEPVSTVGSTSRPLAPSGFNQPSTGVLNPEGPSFISHTLADMSTTVSSTQTGFIDLITDAIASIVKTAVKMANPASIVQLMQSIALMREILTAITPYHNFALQYNSVGRYVNSLPITNGWGHKIRALGSLQSLEADWQDVDDNPVPTTGKVPSFRLGDLLTDPFAPLRDQQEQRPRRIRFNNWHRESATYLRIRGKALPMPSVEDKSRFVAAEVTDEDNLSKRIYAPISSYYGSIKANRPDQYGNLETIRYVETGYGSIALTSNPGLIFGGGTFIGRMSLKRKHSFFRETRFKAASGTDVRYEKLGNVAYPNYYLNTLGGLLDGFEANNVFSALGAVVSANFGAAKNRLDLDSTDTKVYFQKGYMYLYSYGIPSFLCESSINLDLRHGREGKENSFYPATANLSQWLQEEVVSPAIDNRYFYNPVYSRVPQENSLCGYSAAFRPGQACRQVHPNRIRVSLNAADPLVETSSFDRWLTFRPNDIYDAGASRGLLTGVDGIAGDRLLVRQQLSSRLFGGMLRLDTSQQPIQLGAGELFAQQPQEYIQTDGGYAGSSHKGLLRTEYGIVTLDVRNRKVFLLSPSGEGLQDLTQKGMQEFFERHLPFRLQEQFPQIPVDNTATGCGISMGFDRQNGRILLSKRDYVCRDASVRYDTVYNQFYRDTSQGRQVVPLSDSRAFTAAHWTVGYYLNRESWVFYSFQPQAFLPMGPLLGAWADDSLWIHGATRRSFQVFYGRLHPFVIDVPMPAGASSRLQAIQIRQQTIRYRGDDSYYLVENEPFRQAVIWGPEGCSGYLQLEPDNGADKRNRIQYRQDRTEVPICRSRSGFWRLNNFRDISRVGATQQPVWLWETGGSRRILNQNRLQYGMPTREASGQHLIQAGQTLTLINTESRYQYQFMGVIADQPARIPQ</sequence>
<feature type="region of interest" description="Disordered" evidence="1">
    <location>
        <begin position="641"/>
        <end position="661"/>
    </location>
</feature>
<evidence type="ECO:0000313" key="3">
    <source>
        <dbReference type="EMBL" id="NDU95724.1"/>
    </source>
</evidence>
<reference evidence="3 4" key="1">
    <citation type="submission" date="2020-02" db="EMBL/GenBank/DDBJ databases">
        <title>Draft genome sequence of two Spirosoma agri KCTC 52727 and Spirosoma terrae KCTC 52035.</title>
        <authorList>
            <person name="Rojas J."/>
            <person name="Ambika Manirajan B."/>
            <person name="Suarez C."/>
            <person name="Ratering S."/>
            <person name="Schnell S."/>
        </authorList>
    </citation>
    <scope>NUCLEOTIDE SEQUENCE [LARGE SCALE GENOMIC DNA]</scope>
    <source>
        <strain evidence="3 4">KCTC 52035</strain>
    </source>
</reference>
<proteinExistence type="predicted"/>
<feature type="domain" description="Crassvirus muzzle protein N-terminal region" evidence="2">
    <location>
        <begin position="1145"/>
        <end position="1375"/>
    </location>
</feature>
<accession>A0A6L9L5D7</accession>
<gene>
    <name evidence="3" type="ORF">GK108_12645</name>
</gene>
<dbReference type="Proteomes" id="UP000474175">
    <property type="component" value="Unassembled WGS sequence"/>
</dbReference>
<evidence type="ECO:0000313" key="4">
    <source>
        <dbReference type="Proteomes" id="UP000474175"/>
    </source>
</evidence>
<evidence type="ECO:0000256" key="1">
    <source>
        <dbReference type="SAM" id="MobiDB-lite"/>
    </source>
</evidence>
<keyword evidence="4" id="KW-1185">Reference proteome</keyword>
<protein>
    <recommendedName>
        <fullName evidence="2">Crassvirus muzzle protein N-terminal region domain-containing protein</fullName>
    </recommendedName>
</protein>
<dbReference type="Pfam" id="PF25731">
    <property type="entry name" value="crAss_MUZ"/>
    <property type="match status" value="1"/>
</dbReference>
<evidence type="ECO:0000259" key="2">
    <source>
        <dbReference type="Pfam" id="PF25731"/>
    </source>
</evidence>
<organism evidence="3 4">
    <name type="scientific">Spirosoma terrae</name>
    <dbReference type="NCBI Taxonomy" id="1968276"/>
    <lineage>
        <taxon>Bacteria</taxon>
        <taxon>Pseudomonadati</taxon>
        <taxon>Bacteroidota</taxon>
        <taxon>Cytophagia</taxon>
        <taxon>Cytophagales</taxon>
        <taxon>Cytophagaceae</taxon>
        <taxon>Spirosoma</taxon>
    </lineage>
</organism>
<name>A0A6L9L5D7_9BACT</name>
<comment type="caution">
    <text evidence="3">The sequence shown here is derived from an EMBL/GenBank/DDBJ whole genome shotgun (WGS) entry which is preliminary data.</text>
</comment>